<keyword evidence="6 10" id="KW-1133">Transmembrane helix</keyword>
<keyword evidence="3 10" id="KW-0812">Transmembrane</keyword>
<keyword evidence="5" id="KW-0809">Transit peptide</keyword>
<feature type="transmembrane region" description="Helical" evidence="10">
    <location>
        <begin position="118"/>
        <end position="137"/>
    </location>
</feature>
<keyword evidence="7" id="KW-0560">Oxidoreductase</keyword>
<dbReference type="GO" id="GO:0005743">
    <property type="term" value="C:mitochondrial inner membrane"/>
    <property type="evidence" value="ECO:0007669"/>
    <property type="project" value="UniProtKB-SubCell"/>
</dbReference>
<dbReference type="Gene3D" id="1.10.442.10">
    <property type="entry name" value="Cytochrome c oxidase subunit IV"/>
    <property type="match status" value="1"/>
</dbReference>
<accession>A0A8E0S8I4</accession>
<protein>
    <submittedName>
        <fullName evidence="11">Cytochrome c oxidase subunit IV</fullName>
    </submittedName>
</protein>
<dbReference type="InterPro" id="IPR004203">
    <property type="entry name" value="Cyt_c_oxidase_su4_fam"/>
</dbReference>
<evidence type="ECO:0000256" key="6">
    <source>
        <dbReference type="ARBA" id="ARBA00022989"/>
    </source>
</evidence>
<dbReference type="GO" id="GO:0045277">
    <property type="term" value="C:respiratory chain complex IV"/>
    <property type="evidence" value="ECO:0007669"/>
    <property type="project" value="InterPro"/>
</dbReference>
<organism evidence="11 12">
    <name type="scientific">Fasciolopsis buskii</name>
    <dbReference type="NCBI Taxonomy" id="27845"/>
    <lineage>
        <taxon>Eukaryota</taxon>
        <taxon>Metazoa</taxon>
        <taxon>Spiralia</taxon>
        <taxon>Lophotrochozoa</taxon>
        <taxon>Platyhelminthes</taxon>
        <taxon>Trematoda</taxon>
        <taxon>Digenea</taxon>
        <taxon>Plagiorchiida</taxon>
        <taxon>Echinostomata</taxon>
        <taxon>Echinostomatoidea</taxon>
        <taxon>Fasciolidae</taxon>
        <taxon>Fasciolopsis</taxon>
    </lineage>
</organism>
<name>A0A8E0S8I4_9TREM</name>
<dbReference type="Pfam" id="PF02936">
    <property type="entry name" value="COX4"/>
    <property type="match status" value="1"/>
</dbReference>
<reference evidence="11" key="1">
    <citation type="submission" date="2019-05" db="EMBL/GenBank/DDBJ databases">
        <title>Annotation for the trematode Fasciolopsis buski.</title>
        <authorList>
            <person name="Choi Y.-J."/>
        </authorList>
    </citation>
    <scope>NUCLEOTIDE SEQUENCE</scope>
    <source>
        <strain evidence="11">HT</strain>
        <tissue evidence="11">Whole worm</tissue>
    </source>
</reference>
<dbReference type="GO" id="GO:0006123">
    <property type="term" value="P:mitochondrial electron transport, cytochrome c to oxygen"/>
    <property type="evidence" value="ECO:0007669"/>
    <property type="project" value="InterPro"/>
</dbReference>
<keyword evidence="4" id="KW-0999">Mitochondrion inner membrane</keyword>
<evidence type="ECO:0000256" key="7">
    <source>
        <dbReference type="ARBA" id="ARBA00023002"/>
    </source>
</evidence>
<dbReference type="SUPFAM" id="SSF81406">
    <property type="entry name" value="Mitochondrial cytochrome c oxidase subunit IV"/>
    <property type="match status" value="1"/>
</dbReference>
<evidence type="ECO:0000256" key="5">
    <source>
        <dbReference type="ARBA" id="ARBA00022946"/>
    </source>
</evidence>
<keyword evidence="12" id="KW-1185">Reference proteome</keyword>
<evidence type="ECO:0000256" key="8">
    <source>
        <dbReference type="ARBA" id="ARBA00023128"/>
    </source>
</evidence>
<comment type="similarity">
    <text evidence="2">Belongs to the cytochrome c oxidase IV family.</text>
</comment>
<dbReference type="CDD" id="cd00922">
    <property type="entry name" value="Cyt_c_Oxidase_IV"/>
    <property type="match status" value="1"/>
</dbReference>
<dbReference type="Proteomes" id="UP000728185">
    <property type="component" value="Unassembled WGS sequence"/>
</dbReference>
<sequence>MLAIRAVQLRVSSLPAVFSRSVTTVLTPLEKKYFPHLGNREIVGYGRSGVPNYCDDMACPYPAIRFRNHDEAIEALRKKEEGPWSKLTIDEVKTLYRHSFCKTLSETTAPSGMWKMGVAWGLMVITFSAIFFIYLVVVGKRSLLLGDVPVNVLQLPEYKEAVKYKKVMGRIGSVHELHNFDVKTRRFRE</sequence>
<evidence type="ECO:0000256" key="3">
    <source>
        <dbReference type="ARBA" id="ARBA00022692"/>
    </source>
</evidence>
<evidence type="ECO:0000256" key="4">
    <source>
        <dbReference type="ARBA" id="ARBA00022792"/>
    </source>
</evidence>
<evidence type="ECO:0000256" key="9">
    <source>
        <dbReference type="ARBA" id="ARBA00023136"/>
    </source>
</evidence>
<comment type="caution">
    <text evidence="11">The sequence shown here is derived from an EMBL/GenBank/DDBJ whole genome shotgun (WGS) entry which is preliminary data.</text>
</comment>
<dbReference type="OrthoDB" id="186013at2759"/>
<evidence type="ECO:0000256" key="1">
    <source>
        <dbReference type="ARBA" id="ARBA00004434"/>
    </source>
</evidence>
<evidence type="ECO:0000313" key="12">
    <source>
        <dbReference type="Proteomes" id="UP000728185"/>
    </source>
</evidence>
<dbReference type="EMBL" id="LUCM01001435">
    <property type="protein sequence ID" value="KAA0198895.1"/>
    <property type="molecule type" value="Genomic_DNA"/>
</dbReference>
<dbReference type="GO" id="GO:0016491">
    <property type="term" value="F:oxidoreductase activity"/>
    <property type="evidence" value="ECO:0007669"/>
    <property type="project" value="UniProtKB-KW"/>
</dbReference>
<evidence type="ECO:0000256" key="2">
    <source>
        <dbReference type="ARBA" id="ARBA00008135"/>
    </source>
</evidence>
<dbReference type="PANTHER" id="PTHR10707:SF10">
    <property type="entry name" value="CYTOCHROME C OXIDASE SUBUNIT 4"/>
    <property type="match status" value="1"/>
</dbReference>
<dbReference type="AlphaFoldDB" id="A0A8E0S8I4"/>
<keyword evidence="9 10" id="KW-0472">Membrane</keyword>
<dbReference type="PANTHER" id="PTHR10707">
    <property type="entry name" value="CYTOCHROME C OXIDASE SUBUNIT IV"/>
    <property type="match status" value="1"/>
</dbReference>
<gene>
    <name evidence="11" type="ORF">FBUS_07786</name>
</gene>
<dbReference type="InterPro" id="IPR036639">
    <property type="entry name" value="Cyt_c_oxidase_su4_sf"/>
</dbReference>
<keyword evidence="8" id="KW-0496">Mitochondrion</keyword>
<comment type="subcellular location">
    <subcellularLocation>
        <location evidence="1">Mitochondrion inner membrane</location>
        <topology evidence="1">Single-pass membrane protein</topology>
    </subcellularLocation>
</comment>
<evidence type="ECO:0000313" key="11">
    <source>
        <dbReference type="EMBL" id="KAA0198895.1"/>
    </source>
</evidence>
<evidence type="ECO:0000256" key="10">
    <source>
        <dbReference type="SAM" id="Phobius"/>
    </source>
</evidence>
<proteinExistence type="inferred from homology"/>